<sequence>DWAGCLDTRRSTSGYCFFLGSSLISWRAKKQHTIARSSSEAEYRALSFAACELQWLTYLLQDLKVLCVKPPVLYCDNQSALHIAANPVFHERTKHLEIDCHFVREKLLQEVFKLLPIHTKSQLADFFTKPLPPKSFHSFISKLNMIDIYHV</sequence>
<protein>
    <submittedName>
        <fullName evidence="1">Retrovirus-related Pol polyprotein from transposon TNT 1-94</fullName>
    </submittedName>
</protein>
<reference evidence="1 2" key="1">
    <citation type="journal article" date="2014" name="Am. J. Bot.">
        <title>Genome assembly and annotation for red clover (Trifolium pratense; Fabaceae).</title>
        <authorList>
            <person name="Istvanek J."/>
            <person name="Jaros M."/>
            <person name="Krenek A."/>
            <person name="Repkova J."/>
        </authorList>
    </citation>
    <scope>NUCLEOTIDE SEQUENCE [LARGE SCALE GENOMIC DNA]</scope>
    <source>
        <strain evidence="2">cv. Tatra</strain>
        <tissue evidence="1">Young leaves</tissue>
    </source>
</reference>
<reference evidence="1 2" key="2">
    <citation type="journal article" date="2017" name="Front. Plant Sci.">
        <title>Gene Classification and Mining of Molecular Markers Useful in Red Clover (Trifolium pratense) Breeding.</title>
        <authorList>
            <person name="Istvanek J."/>
            <person name="Dluhosova J."/>
            <person name="Dluhos P."/>
            <person name="Patkova L."/>
            <person name="Nedelnik J."/>
            <person name="Repkova J."/>
        </authorList>
    </citation>
    <scope>NUCLEOTIDE SEQUENCE [LARGE SCALE GENOMIC DNA]</scope>
    <source>
        <strain evidence="2">cv. Tatra</strain>
        <tissue evidence="1">Young leaves</tissue>
    </source>
</reference>
<gene>
    <name evidence="1" type="ORF">L195_g039178</name>
</gene>
<dbReference type="Proteomes" id="UP000236291">
    <property type="component" value="Unassembled WGS sequence"/>
</dbReference>
<dbReference type="STRING" id="57577.A0A2K3LX78"/>
<dbReference type="InterPro" id="IPR043502">
    <property type="entry name" value="DNA/RNA_pol_sf"/>
</dbReference>
<evidence type="ECO:0000313" key="1">
    <source>
        <dbReference type="EMBL" id="PNX83140.1"/>
    </source>
</evidence>
<dbReference type="SUPFAM" id="SSF56672">
    <property type="entry name" value="DNA/RNA polymerases"/>
    <property type="match status" value="1"/>
</dbReference>
<feature type="non-terminal residue" evidence="1">
    <location>
        <position position="1"/>
    </location>
</feature>
<organism evidence="1 2">
    <name type="scientific">Trifolium pratense</name>
    <name type="common">Red clover</name>
    <dbReference type="NCBI Taxonomy" id="57577"/>
    <lineage>
        <taxon>Eukaryota</taxon>
        <taxon>Viridiplantae</taxon>
        <taxon>Streptophyta</taxon>
        <taxon>Embryophyta</taxon>
        <taxon>Tracheophyta</taxon>
        <taxon>Spermatophyta</taxon>
        <taxon>Magnoliopsida</taxon>
        <taxon>eudicotyledons</taxon>
        <taxon>Gunneridae</taxon>
        <taxon>Pentapetalae</taxon>
        <taxon>rosids</taxon>
        <taxon>fabids</taxon>
        <taxon>Fabales</taxon>
        <taxon>Fabaceae</taxon>
        <taxon>Papilionoideae</taxon>
        <taxon>50 kb inversion clade</taxon>
        <taxon>NPAAA clade</taxon>
        <taxon>Hologalegina</taxon>
        <taxon>IRL clade</taxon>
        <taxon>Trifolieae</taxon>
        <taxon>Trifolium</taxon>
    </lineage>
</organism>
<accession>A0A2K3LX78</accession>
<dbReference type="CDD" id="cd09272">
    <property type="entry name" value="RNase_HI_RT_Ty1"/>
    <property type="match status" value="1"/>
</dbReference>
<proteinExistence type="predicted"/>
<comment type="caution">
    <text evidence="1">The sequence shown here is derived from an EMBL/GenBank/DDBJ whole genome shotgun (WGS) entry which is preliminary data.</text>
</comment>
<name>A0A2K3LX78_TRIPR</name>
<dbReference type="AlphaFoldDB" id="A0A2K3LX78"/>
<dbReference type="PANTHER" id="PTHR11439:SF463">
    <property type="entry name" value="REVERSE TRANSCRIPTASE TY1_COPIA-TYPE DOMAIN-CONTAINING PROTEIN"/>
    <property type="match status" value="1"/>
</dbReference>
<dbReference type="EMBL" id="ASHM01043453">
    <property type="protein sequence ID" value="PNX83140.1"/>
    <property type="molecule type" value="Genomic_DNA"/>
</dbReference>
<evidence type="ECO:0000313" key="2">
    <source>
        <dbReference type="Proteomes" id="UP000236291"/>
    </source>
</evidence>
<dbReference type="PANTHER" id="PTHR11439">
    <property type="entry name" value="GAG-POL-RELATED RETROTRANSPOSON"/>
    <property type="match status" value="1"/>
</dbReference>